<name>A0A8X6S8K8_TRICX</name>
<comment type="caution">
    <text evidence="1">The sequence shown here is derived from an EMBL/GenBank/DDBJ whole genome shotgun (WGS) entry which is preliminary data.</text>
</comment>
<organism evidence="1 2">
    <name type="scientific">Trichonephila clavipes</name>
    <name type="common">Golden silk orbweaver</name>
    <name type="synonym">Nephila clavipes</name>
    <dbReference type="NCBI Taxonomy" id="2585209"/>
    <lineage>
        <taxon>Eukaryota</taxon>
        <taxon>Metazoa</taxon>
        <taxon>Ecdysozoa</taxon>
        <taxon>Arthropoda</taxon>
        <taxon>Chelicerata</taxon>
        <taxon>Arachnida</taxon>
        <taxon>Araneae</taxon>
        <taxon>Araneomorphae</taxon>
        <taxon>Entelegynae</taxon>
        <taxon>Araneoidea</taxon>
        <taxon>Nephilidae</taxon>
        <taxon>Trichonephila</taxon>
    </lineage>
</organism>
<sequence>MESAQNSLVLDHLSRLAKLDSIESYLCDIIRAGPRGTGGINYPFCPISDTPGVDQLNQCASEGGFISRSRKWAMGPHTAGLEPLSIEYELFRLRKFTSMRCFMGPAVLAAVSLLYQIGFAEQVLEHSLTCLLLAFLKILTEC</sequence>
<proteinExistence type="predicted"/>
<dbReference type="Proteomes" id="UP000887159">
    <property type="component" value="Unassembled WGS sequence"/>
</dbReference>
<dbReference type="EMBL" id="BMAU01021233">
    <property type="protein sequence ID" value="GFY02463.1"/>
    <property type="molecule type" value="Genomic_DNA"/>
</dbReference>
<evidence type="ECO:0000313" key="2">
    <source>
        <dbReference type="Proteomes" id="UP000887159"/>
    </source>
</evidence>
<protein>
    <submittedName>
        <fullName evidence="1">Uncharacterized protein</fullName>
    </submittedName>
</protein>
<gene>
    <name evidence="1" type="ORF">TNCV_3503441</name>
</gene>
<accession>A0A8X6S8K8</accession>
<evidence type="ECO:0000313" key="1">
    <source>
        <dbReference type="EMBL" id="GFY02463.1"/>
    </source>
</evidence>
<dbReference type="AlphaFoldDB" id="A0A8X6S8K8"/>
<keyword evidence="2" id="KW-1185">Reference proteome</keyword>
<reference evidence="1" key="1">
    <citation type="submission" date="2020-08" db="EMBL/GenBank/DDBJ databases">
        <title>Multicomponent nature underlies the extraordinary mechanical properties of spider dragline silk.</title>
        <authorList>
            <person name="Kono N."/>
            <person name="Nakamura H."/>
            <person name="Mori M."/>
            <person name="Yoshida Y."/>
            <person name="Ohtoshi R."/>
            <person name="Malay A.D."/>
            <person name="Moran D.A.P."/>
            <person name="Tomita M."/>
            <person name="Numata K."/>
            <person name="Arakawa K."/>
        </authorList>
    </citation>
    <scope>NUCLEOTIDE SEQUENCE</scope>
</reference>